<dbReference type="GO" id="GO:0004069">
    <property type="term" value="F:L-aspartate:2-oxoglutarate aminotransferase activity"/>
    <property type="evidence" value="ECO:0007669"/>
    <property type="project" value="UniProtKB-EC"/>
</dbReference>
<dbReference type="GO" id="GO:0047688">
    <property type="term" value="F:aspartate 4-decarboxylase activity"/>
    <property type="evidence" value="ECO:0007669"/>
    <property type="project" value="UniProtKB-UniRule"/>
</dbReference>
<organism evidence="15 16">
    <name type="scientific">Delftia lacustris</name>
    <dbReference type="NCBI Taxonomy" id="558537"/>
    <lineage>
        <taxon>Bacteria</taxon>
        <taxon>Pseudomonadati</taxon>
        <taxon>Pseudomonadota</taxon>
        <taxon>Betaproteobacteria</taxon>
        <taxon>Burkholderiales</taxon>
        <taxon>Comamonadaceae</taxon>
        <taxon>Delftia</taxon>
    </lineage>
</organism>
<dbReference type="PROSITE" id="PS00105">
    <property type="entry name" value="AA_TRANSFER_CLASS_1"/>
    <property type="match status" value="1"/>
</dbReference>
<dbReference type="PANTHER" id="PTHR46383">
    <property type="entry name" value="ASPARTATE AMINOTRANSFERASE"/>
    <property type="match status" value="1"/>
</dbReference>
<sequence length="531" mass="59246">MSKDYRSLANLSPFELKDELIKVASGKANRLMLNAGRGNPNFLATTPRRAFFRLGLFAAAESELSYSYMTVGVGGLAKLDGIEGRFERFIAEHRDQEGVKFLGKSLSYVRDQLGLDPAAFLHEMVDGILGCNYPVPPRMLTVSEQIVRQYIVREMAGGAVPPESVDLFAVEGGTAAMAYIFESLRISGLLKAGDKVAIGMPVFTPYIEIPELAQYDLKEVPIHADPDNGWQYSDAELDKLKDPDVKIFFCVNPSNPPSVKMDQRSLDRVRAIVAEQRPDLLILTDDVYGTFADEFQSLFSVCPRNTLLVYSFSKYFGATGWRLGVIAAHKDNVFDHALSQLPESAKKALDHRYRSLLPDVRSLKFIDRLVADSRVVALNHTAGLSTPQQVQMVLFSLFALMDEADAYKQALKQLIRRREATLYRELGMPPLENPNSVNYYTLIDLQNVTCRLYGEAFSQWAVQQSSTGDMLFRVADETGIVLLPGRGFGSDRPSGRASLANLNEYEYAAIGRALRRLADELYEQYKALGKE</sequence>
<keyword evidence="9 14" id="KW-0456">Lyase</keyword>
<dbReference type="NCBIfam" id="TIGR03801">
    <property type="entry name" value="asp_4_decarbox"/>
    <property type="match status" value="1"/>
</dbReference>
<evidence type="ECO:0000256" key="6">
    <source>
        <dbReference type="ARBA" id="ARBA00022679"/>
    </source>
</evidence>
<proteinExistence type="inferred from homology"/>
<evidence type="ECO:0000313" key="16">
    <source>
        <dbReference type="Proteomes" id="UP000183417"/>
    </source>
</evidence>
<keyword evidence="5" id="KW-0028">Amino-acid biosynthesis</keyword>
<comment type="catalytic activity">
    <reaction evidence="10">
        <text>L-aspartate + 2-oxoglutarate = oxaloacetate + L-glutamate</text>
        <dbReference type="Rhea" id="RHEA:21824"/>
        <dbReference type="ChEBI" id="CHEBI:16452"/>
        <dbReference type="ChEBI" id="CHEBI:16810"/>
        <dbReference type="ChEBI" id="CHEBI:29985"/>
        <dbReference type="ChEBI" id="CHEBI:29991"/>
        <dbReference type="EC" id="2.6.1.1"/>
    </reaction>
</comment>
<evidence type="ECO:0000256" key="12">
    <source>
        <dbReference type="RuleBase" id="RU000481"/>
    </source>
</evidence>
<evidence type="ECO:0000256" key="7">
    <source>
        <dbReference type="ARBA" id="ARBA00022793"/>
    </source>
</evidence>
<feature type="domain" description="Aminotransferase class I/classII large" evidence="13">
    <location>
        <begin position="190"/>
        <end position="507"/>
    </location>
</feature>
<dbReference type="InterPro" id="IPR015422">
    <property type="entry name" value="PyrdxlP-dep_Trfase_small"/>
</dbReference>
<gene>
    <name evidence="14" type="ORF">I6G47_04575</name>
    <name evidence="15" type="ORF">SAMN05421547_10411</name>
</gene>
<dbReference type="NCBIfam" id="NF006755">
    <property type="entry name" value="PRK09275.1"/>
    <property type="match status" value="1"/>
</dbReference>
<evidence type="ECO:0000256" key="5">
    <source>
        <dbReference type="ARBA" id="ARBA00022605"/>
    </source>
</evidence>
<evidence type="ECO:0000256" key="1">
    <source>
        <dbReference type="ARBA" id="ARBA00001933"/>
    </source>
</evidence>
<reference evidence="14 17" key="2">
    <citation type="submission" date="2020-12" db="EMBL/GenBank/DDBJ databases">
        <title>FDA dAtabase for Regulatory Grade micrObial Sequences (FDA-ARGOS): Supporting development and validation of Infectious Disease Dx tests.</title>
        <authorList>
            <person name="Sproer C."/>
            <person name="Gronow S."/>
            <person name="Severitt S."/>
            <person name="Schroder I."/>
            <person name="Tallon L."/>
            <person name="Sadzewicz L."/>
            <person name="Zhao X."/>
            <person name="Boylan J."/>
            <person name="Ott S."/>
            <person name="Bowen H."/>
            <person name="Vavikolanu K."/>
            <person name="Mehta A."/>
            <person name="Aluvathingal J."/>
            <person name="Nadendla S."/>
            <person name="Lowell S."/>
            <person name="Myers T."/>
            <person name="Yan Y."/>
            <person name="Sichtig H."/>
        </authorList>
    </citation>
    <scope>NUCLEOTIDE SEQUENCE [LARGE SCALE GENOMIC DNA]</scope>
    <source>
        <strain evidence="14 17">FDAARGOS_890</strain>
    </source>
</reference>
<evidence type="ECO:0000313" key="17">
    <source>
        <dbReference type="Proteomes" id="UP000595064"/>
    </source>
</evidence>
<evidence type="ECO:0000256" key="8">
    <source>
        <dbReference type="ARBA" id="ARBA00022898"/>
    </source>
</evidence>
<comment type="similarity">
    <text evidence="2 12">Belongs to the class-I pyridoxal-phosphate-dependent aminotransferase family.</text>
</comment>
<dbReference type="InterPro" id="IPR050596">
    <property type="entry name" value="AspAT/PAT-like"/>
</dbReference>
<dbReference type="GeneID" id="94692154"/>
<dbReference type="EMBL" id="CP065748">
    <property type="protein sequence ID" value="QPS82369.1"/>
    <property type="molecule type" value="Genomic_DNA"/>
</dbReference>
<dbReference type="InterPro" id="IPR004839">
    <property type="entry name" value="Aminotransferase_I/II_large"/>
</dbReference>
<dbReference type="GO" id="GO:0006523">
    <property type="term" value="P:alanine biosynthetic process"/>
    <property type="evidence" value="ECO:0007669"/>
    <property type="project" value="UniProtKB-ARBA"/>
</dbReference>
<comment type="cofactor">
    <cofactor evidence="1 12">
        <name>pyridoxal 5'-phosphate</name>
        <dbReference type="ChEBI" id="CHEBI:597326"/>
    </cofactor>
</comment>
<dbReference type="InterPro" id="IPR022518">
    <property type="entry name" value="Aspartate_4-decarboxylase"/>
</dbReference>
<keyword evidence="8" id="KW-0663">Pyridoxal phosphate</keyword>
<keyword evidence="7" id="KW-0210">Decarboxylase</keyword>
<evidence type="ECO:0000256" key="3">
    <source>
        <dbReference type="ARBA" id="ARBA00011193"/>
    </source>
</evidence>
<dbReference type="Gene3D" id="1.10.20.110">
    <property type="match status" value="1"/>
</dbReference>
<comment type="catalytic activity">
    <reaction evidence="11">
        <text>L-aspartate + H(+) = L-alanine + CO2</text>
        <dbReference type="Rhea" id="RHEA:12621"/>
        <dbReference type="ChEBI" id="CHEBI:15378"/>
        <dbReference type="ChEBI" id="CHEBI:16526"/>
        <dbReference type="ChEBI" id="CHEBI:29991"/>
        <dbReference type="ChEBI" id="CHEBI:57972"/>
        <dbReference type="EC" id="4.1.1.12"/>
    </reaction>
</comment>
<keyword evidence="6 12" id="KW-0808">Transferase</keyword>
<evidence type="ECO:0000259" key="13">
    <source>
        <dbReference type="Pfam" id="PF00155"/>
    </source>
</evidence>
<dbReference type="SUPFAM" id="SSF53383">
    <property type="entry name" value="PLP-dependent transferases"/>
    <property type="match status" value="1"/>
</dbReference>
<dbReference type="CDD" id="cd00609">
    <property type="entry name" value="AAT_like"/>
    <property type="match status" value="1"/>
</dbReference>
<evidence type="ECO:0000256" key="4">
    <source>
        <dbReference type="ARBA" id="ARBA00022576"/>
    </source>
</evidence>
<dbReference type="GO" id="GO:0030170">
    <property type="term" value="F:pyridoxal phosphate binding"/>
    <property type="evidence" value="ECO:0007669"/>
    <property type="project" value="InterPro"/>
</dbReference>
<accession>A0A1H3IXP1</accession>
<dbReference type="KEGG" id="dla:I6G47_04575"/>
<dbReference type="FunFam" id="3.40.640.10:FF:000126">
    <property type="entry name" value="Aminotransferase"/>
    <property type="match status" value="1"/>
</dbReference>
<name>A0A1H3IXP1_9BURK</name>
<evidence type="ECO:0000313" key="15">
    <source>
        <dbReference type="EMBL" id="SDY32523.1"/>
    </source>
</evidence>
<dbReference type="RefSeq" id="WP_016451742.1">
    <property type="nucleotide sequence ID" value="NZ_AP025556.1"/>
</dbReference>
<keyword evidence="4 12" id="KW-0032">Aminotransferase</keyword>
<protein>
    <recommendedName>
        <fullName evidence="12">Aminotransferase</fullName>
        <ecNumber evidence="12">2.6.1.-</ecNumber>
    </recommendedName>
</protein>
<dbReference type="Proteomes" id="UP000183417">
    <property type="component" value="Unassembled WGS sequence"/>
</dbReference>
<reference evidence="15 16" key="1">
    <citation type="submission" date="2016-10" db="EMBL/GenBank/DDBJ databases">
        <authorList>
            <person name="de Groot N.N."/>
        </authorList>
    </citation>
    <scope>NUCLEOTIDE SEQUENCE [LARGE SCALE GENOMIC DNA]</scope>
    <source>
        <strain evidence="15 16">LMG 24775</strain>
    </source>
</reference>
<dbReference type="InterPro" id="IPR015421">
    <property type="entry name" value="PyrdxlP-dep_Trfase_major"/>
</dbReference>
<dbReference type="SMR" id="A0A1H3IXP1"/>
<evidence type="ECO:0000256" key="9">
    <source>
        <dbReference type="ARBA" id="ARBA00023239"/>
    </source>
</evidence>
<evidence type="ECO:0000256" key="2">
    <source>
        <dbReference type="ARBA" id="ARBA00007441"/>
    </source>
</evidence>
<dbReference type="GO" id="GO:0006531">
    <property type="term" value="P:aspartate metabolic process"/>
    <property type="evidence" value="ECO:0007669"/>
    <property type="project" value="UniProtKB-UniRule"/>
</dbReference>
<evidence type="ECO:0000313" key="14">
    <source>
        <dbReference type="EMBL" id="QPS82369.1"/>
    </source>
</evidence>
<keyword evidence="17" id="KW-1185">Reference proteome</keyword>
<dbReference type="Gene3D" id="3.90.1150.10">
    <property type="entry name" value="Aspartate Aminotransferase, domain 1"/>
    <property type="match status" value="1"/>
</dbReference>
<dbReference type="PANTHER" id="PTHR46383:SF1">
    <property type="entry name" value="ASPARTATE AMINOTRANSFERASE"/>
    <property type="match status" value="1"/>
</dbReference>
<dbReference type="EMBL" id="FNPE01000004">
    <property type="protein sequence ID" value="SDY32523.1"/>
    <property type="molecule type" value="Genomic_DNA"/>
</dbReference>
<dbReference type="Gene3D" id="3.40.640.10">
    <property type="entry name" value="Type I PLP-dependent aspartate aminotransferase-like (Major domain)"/>
    <property type="match status" value="1"/>
</dbReference>
<dbReference type="AlphaFoldDB" id="A0A1H3IXP1"/>
<dbReference type="Pfam" id="PF00155">
    <property type="entry name" value="Aminotran_1_2"/>
    <property type="match status" value="1"/>
</dbReference>
<dbReference type="EC" id="2.6.1.-" evidence="12"/>
<dbReference type="InterPro" id="IPR004838">
    <property type="entry name" value="NHTrfase_class1_PyrdxlP-BS"/>
</dbReference>
<evidence type="ECO:0000256" key="10">
    <source>
        <dbReference type="ARBA" id="ARBA00049185"/>
    </source>
</evidence>
<comment type="subunit">
    <text evidence="3">Homododecamer.</text>
</comment>
<evidence type="ECO:0000256" key="11">
    <source>
        <dbReference type="ARBA" id="ARBA00050370"/>
    </source>
</evidence>
<dbReference type="InterPro" id="IPR015424">
    <property type="entry name" value="PyrdxlP-dep_Trfase"/>
</dbReference>
<dbReference type="Proteomes" id="UP000595064">
    <property type="component" value="Chromosome"/>
</dbReference>
<dbReference type="GO" id="GO:0042802">
    <property type="term" value="F:identical protein binding"/>
    <property type="evidence" value="ECO:0007669"/>
    <property type="project" value="UniProtKB-ARBA"/>
</dbReference>